<proteinExistence type="predicted"/>
<evidence type="ECO:0000313" key="2">
    <source>
        <dbReference type="Proteomes" id="UP000515472"/>
    </source>
</evidence>
<gene>
    <name evidence="1" type="ORF">GEOBRER4_12580</name>
</gene>
<organism evidence="1 2">
    <name type="scientific">Citrifermentans bremense</name>
    <dbReference type="NCBI Taxonomy" id="60035"/>
    <lineage>
        <taxon>Bacteria</taxon>
        <taxon>Pseudomonadati</taxon>
        <taxon>Thermodesulfobacteriota</taxon>
        <taxon>Desulfuromonadia</taxon>
        <taxon>Geobacterales</taxon>
        <taxon>Geobacteraceae</taxon>
        <taxon>Citrifermentans</taxon>
    </lineage>
</organism>
<keyword evidence="2" id="KW-1185">Reference proteome</keyword>
<dbReference type="Proteomes" id="UP000515472">
    <property type="component" value="Chromosome"/>
</dbReference>
<protein>
    <submittedName>
        <fullName evidence="1">Uncharacterized protein</fullName>
    </submittedName>
</protein>
<dbReference type="EMBL" id="AP023213">
    <property type="protein sequence ID" value="BCG46508.1"/>
    <property type="molecule type" value="Genomic_DNA"/>
</dbReference>
<dbReference type="AlphaFoldDB" id="A0A6S6LYY3"/>
<evidence type="ECO:0000313" key="1">
    <source>
        <dbReference type="EMBL" id="BCG46508.1"/>
    </source>
</evidence>
<name>A0A6S6LYY3_9BACT</name>
<sequence>MISTTKQRLSALAGSLLRLNYYPTQVHTKYFFPRLACSAELFQRRVWVKVLEKAGVRYRKPYGRYTEGQKQDRLKILTYFGRDFKKGRYEKAPAACESSCESRGLKRRIREDSL</sequence>
<dbReference type="KEGG" id="gbn:GEOBRER4_12580"/>
<accession>A0A6S6LYY3</accession>
<reference evidence="1 2" key="1">
    <citation type="submission" date="2020-06" db="EMBL/GenBank/DDBJ databases">
        <title>Interaction of electrochemicaly active bacteria, Geobacter bremensis R4 on different carbon anode.</title>
        <authorList>
            <person name="Meng L."/>
            <person name="Yoshida N."/>
        </authorList>
    </citation>
    <scope>NUCLEOTIDE SEQUENCE [LARGE SCALE GENOMIC DNA]</scope>
    <source>
        <strain evidence="1 2">R4</strain>
    </source>
</reference>